<dbReference type="EMBL" id="JAYKXP010000027">
    <property type="protein sequence ID" value="KAK7044010.1"/>
    <property type="molecule type" value="Genomic_DNA"/>
</dbReference>
<accession>A0AAW0CV99</accession>
<proteinExistence type="predicted"/>
<feature type="compositionally biased region" description="Low complexity" evidence="2">
    <location>
        <begin position="273"/>
        <end position="292"/>
    </location>
</feature>
<evidence type="ECO:0000313" key="4">
    <source>
        <dbReference type="EMBL" id="KAK7044010.1"/>
    </source>
</evidence>
<keyword evidence="1" id="KW-0479">Metal-binding</keyword>
<feature type="domain" description="GATA-type" evidence="3">
    <location>
        <begin position="118"/>
        <end position="175"/>
    </location>
</feature>
<dbReference type="SUPFAM" id="SSF57716">
    <property type="entry name" value="Glucocorticoid receptor-like (DNA-binding domain)"/>
    <property type="match status" value="1"/>
</dbReference>
<dbReference type="GO" id="GO:0006355">
    <property type="term" value="P:regulation of DNA-templated transcription"/>
    <property type="evidence" value="ECO:0007669"/>
    <property type="project" value="InterPro"/>
</dbReference>
<dbReference type="Gene3D" id="3.30.50.10">
    <property type="entry name" value="Erythroid Transcription Factor GATA-1, subunit A"/>
    <property type="match status" value="1"/>
</dbReference>
<dbReference type="AlphaFoldDB" id="A0AAW0CV99"/>
<gene>
    <name evidence="4" type="ORF">VNI00_008180</name>
</gene>
<organism evidence="4 5">
    <name type="scientific">Paramarasmius palmivorus</name>
    <dbReference type="NCBI Taxonomy" id="297713"/>
    <lineage>
        <taxon>Eukaryota</taxon>
        <taxon>Fungi</taxon>
        <taxon>Dikarya</taxon>
        <taxon>Basidiomycota</taxon>
        <taxon>Agaricomycotina</taxon>
        <taxon>Agaricomycetes</taxon>
        <taxon>Agaricomycetidae</taxon>
        <taxon>Agaricales</taxon>
        <taxon>Marasmiineae</taxon>
        <taxon>Marasmiaceae</taxon>
        <taxon>Paramarasmius</taxon>
    </lineage>
</organism>
<sequence>MSTTLHREMKYTPVHRLSTPPPIATLSGHSTPDIDVHHRPRSYSASAARGYPYPPPNTHPIHYYPPPHHHQPNDPYPYPYPPPSRHDYAPHNHAGYPIPGHQVQTIVYTEDAATKLSDRVRRRCFNCCTTDTSTWRRSNLSPGKVLCNKCGLFERTHSRPRPEQFPHKRGPLASSALGRGERSPPLTSLPSTMPPPSLPSPPTSVASGSPATHHSQLPPGHSLHQSHTTNSPPRIHNQLPPIHGSPTATSGYSSNAYAPSKQEKTPTLPGIKSWVDSRPHSSSVSSFSASGSPRLPGRAISDAALSPKLEIARRDEEVRR</sequence>
<evidence type="ECO:0000256" key="1">
    <source>
        <dbReference type="PROSITE-ProRule" id="PRU00094"/>
    </source>
</evidence>
<keyword evidence="1" id="KW-0862">Zinc</keyword>
<protein>
    <recommendedName>
        <fullName evidence="3">GATA-type domain-containing protein</fullName>
    </recommendedName>
</protein>
<feature type="region of interest" description="Disordered" evidence="2">
    <location>
        <begin position="157"/>
        <end position="302"/>
    </location>
</feature>
<feature type="compositionally biased region" description="Basic and acidic residues" evidence="2">
    <location>
        <begin position="1"/>
        <end position="10"/>
    </location>
</feature>
<dbReference type="Pfam" id="PF00320">
    <property type="entry name" value="GATA"/>
    <property type="match status" value="1"/>
</dbReference>
<dbReference type="CDD" id="cd00202">
    <property type="entry name" value="ZnF_GATA"/>
    <property type="match status" value="1"/>
</dbReference>
<feature type="region of interest" description="Disordered" evidence="2">
    <location>
        <begin position="1"/>
        <end position="77"/>
    </location>
</feature>
<dbReference type="SMART" id="SM00401">
    <property type="entry name" value="ZnF_GATA"/>
    <property type="match status" value="1"/>
</dbReference>
<evidence type="ECO:0000313" key="5">
    <source>
        <dbReference type="Proteomes" id="UP001383192"/>
    </source>
</evidence>
<feature type="compositionally biased region" description="Pro residues" evidence="2">
    <location>
        <begin position="192"/>
        <end position="202"/>
    </location>
</feature>
<keyword evidence="5" id="KW-1185">Reference proteome</keyword>
<evidence type="ECO:0000256" key="2">
    <source>
        <dbReference type="SAM" id="MobiDB-lite"/>
    </source>
</evidence>
<reference evidence="4 5" key="1">
    <citation type="submission" date="2024-01" db="EMBL/GenBank/DDBJ databases">
        <title>A draft genome for a cacao thread blight-causing isolate of Paramarasmius palmivorus.</title>
        <authorList>
            <person name="Baruah I.K."/>
            <person name="Bukari Y."/>
            <person name="Amoako-Attah I."/>
            <person name="Meinhardt L.W."/>
            <person name="Bailey B.A."/>
            <person name="Cohen S.P."/>
        </authorList>
    </citation>
    <scope>NUCLEOTIDE SEQUENCE [LARGE SCALE GENOMIC DNA]</scope>
    <source>
        <strain evidence="4 5">GH-12</strain>
    </source>
</reference>
<dbReference type="PROSITE" id="PS50114">
    <property type="entry name" value="GATA_ZN_FINGER_2"/>
    <property type="match status" value="1"/>
</dbReference>
<evidence type="ECO:0000259" key="3">
    <source>
        <dbReference type="PROSITE" id="PS50114"/>
    </source>
</evidence>
<name>A0AAW0CV99_9AGAR</name>
<feature type="compositionally biased region" description="Pro residues" evidence="2">
    <location>
        <begin position="52"/>
        <end position="66"/>
    </location>
</feature>
<dbReference type="InterPro" id="IPR000679">
    <property type="entry name" value="Znf_GATA"/>
</dbReference>
<feature type="compositionally biased region" description="Polar residues" evidence="2">
    <location>
        <begin position="223"/>
        <end position="232"/>
    </location>
</feature>
<feature type="compositionally biased region" description="Basic and acidic residues" evidence="2">
    <location>
        <begin position="157"/>
        <end position="166"/>
    </location>
</feature>
<dbReference type="Proteomes" id="UP001383192">
    <property type="component" value="Unassembled WGS sequence"/>
</dbReference>
<dbReference type="InterPro" id="IPR013088">
    <property type="entry name" value="Znf_NHR/GATA"/>
</dbReference>
<keyword evidence="1" id="KW-0863">Zinc-finger</keyword>
<dbReference type="GO" id="GO:0008270">
    <property type="term" value="F:zinc ion binding"/>
    <property type="evidence" value="ECO:0007669"/>
    <property type="project" value="UniProtKB-KW"/>
</dbReference>
<dbReference type="GO" id="GO:0043565">
    <property type="term" value="F:sequence-specific DNA binding"/>
    <property type="evidence" value="ECO:0007669"/>
    <property type="project" value="InterPro"/>
</dbReference>
<feature type="compositionally biased region" description="Polar residues" evidence="2">
    <location>
        <begin position="246"/>
        <end position="257"/>
    </location>
</feature>
<feature type="compositionally biased region" description="Polar residues" evidence="2">
    <location>
        <begin position="205"/>
        <end position="215"/>
    </location>
</feature>
<comment type="caution">
    <text evidence="4">The sequence shown here is derived from an EMBL/GenBank/DDBJ whole genome shotgun (WGS) entry which is preliminary data.</text>
</comment>